<accession>X0ZVR2</accession>
<keyword evidence="2" id="KW-0342">GTP-binding</keyword>
<evidence type="ECO:0000313" key="4">
    <source>
        <dbReference type="EMBL" id="GAG64578.1"/>
    </source>
</evidence>
<keyword evidence="1" id="KW-0547">Nucleotide-binding</keyword>
<feature type="domain" description="Cell division protein FtsZ C-terminal" evidence="3">
    <location>
        <begin position="4"/>
        <end position="32"/>
    </location>
</feature>
<protein>
    <recommendedName>
        <fullName evidence="3">Cell division protein FtsZ C-terminal domain-containing protein</fullName>
    </recommendedName>
</protein>
<reference evidence="4" key="1">
    <citation type="journal article" date="2014" name="Front. Microbiol.">
        <title>High frequency of phylogenetically diverse reductive dehalogenase-homologous genes in deep subseafloor sedimentary metagenomes.</title>
        <authorList>
            <person name="Kawai M."/>
            <person name="Futagami T."/>
            <person name="Toyoda A."/>
            <person name="Takaki Y."/>
            <person name="Nishi S."/>
            <person name="Hori S."/>
            <person name="Arai W."/>
            <person name="Tsubouchi T."/>
            <person name="Morono Y."/>
            <person name="Uchiyama I."/>
            <person name="Ito T."/>
            <person name="Fujiyama A."/>
            <person name="Inagaki F."/>
            <person name="Takami H."/>
        </authorList>
    </citation>
    <scope>NUCLEOTIDE SEQUENCE</scope>
    <source>
        <strain evidence="4">Expedition CK06-06</strain>
    </source>
</reference>
<evidence type="ECO:0000256" key="1">
    <source>
        <dbReference type="ARBA" id="ARBA00022741"/>
    </source>
</evidence>
<gene>
    <name evidence="4" type="ORF">S01H4_07795</name>
</gene>
<comment type="caution">
    <text evidence="4">The sequence shown here is derived from an EMBL/GenBank/DDBJ whole genome shotgun (WGS) entry which is preliminary data.</text>
</comment>
<evidence type="ECO:0000259" key="3">
    <source>
        <dbReference type="Pfam" id="PF12327"/>
    </source>
</evidence>
<dbReference type="SUPFAM" id="SSF55307">
    <property type="entry name" value="Tubulin C-terminal domain-like"/>
    <property type="match status" value="1"/>
</dbReference>
<dbReference type="GO" id="GO:0005525">
    <property type="term" value="F:GTP binding"/>
    <property type="evidence" value="ECO:0007669"/>
    <property type="project" value="UniProtKB-KW"/>
</dbReference>
<dbReference type="InterPro" id="IPR024757">
    <property type="entry name" value="FtsZ_C"/>
</dbReference>
<sequence>ENAGTAIMGLGRASGENRAIEAAQRAVNSPILFDTIRCS</sequence>
<evidence type="ECO:0000256" key="2">
    <source>
        <dbReference type="ARBA" id="ARBA00023134"/>
    </source>
</evidence>
<dbReference type="InterPro" id="IPR008280">
    <property type="entry name" value="Tub_FtsZ_C"/>
</dbReference>
<feature type="non-terminal residue" evidence="4">
    <location>
        <position position="1"/>
    </location>
</feature>
<dbReference type="AlphaFoldDB" id="X0ZVR2"/>
<dbReference type="InterPro" id="IPR037103">
    <property type="entry name" value="Tubulin/FtsZ-like_C"/>
</dbReference>
<dbReference type="Gene3D" id="3.30.1330.20">
    <property type="entry name" value="Tubulin/FtsZ, C-terminal domain"/>
    <property type="match status" value="1"/>
</dbReference>
<name>X0ZVR2_9ZZZZ</name>
<organism evidence="4">
    <name type="scientific">marine sediment metagenome</name>
    <dbReference type="NCBI Taxonomy" id="412755"/>
    <lineage>
        <taxon>unclassified sequences</taxon>
        <taxon>metagenomes</taxon>
        <taxon>ecological metagenomes</taxon>
    </lineage>
</organism>
<dbReference type="EMBL" id="BART01002591">
    <property type="protein sequence ID" value="GAG64578.1"/>
    <property type="molecule type" value="Genomic_DNA"/>
</dbReference>
<proteinExistence type="predicted"/>
<dbReference type="Pfam" id="PF12327">
    <property type="entry name" value="FtsZ_C"/>
    <property type="match status" value="1"/>
</dbReference>